<name>A0A7U3NKI4_9CAUD</name>
<sequence length="72" mass="8469">MSWLIGIGIYLGIGVALFLGILFTDPWGFLALYYAIPIIFFYPLLVVRSWYESIHDKWSSWKKRRALKKSNK</sequence>
<feature type="transmembrane region" description="Helical" evidence="1">
    <location>
        <begin position="30"/>
        <end position="51"/>
    </location>
</feature>
<evidence type="ECO:0000313" key="2">
    <source>
        <dbReference type="EMBL" id="QOV08303.1"/>
    </source>
</evidence>
<keyword evidence="1" id="KW-0472">Membrane</keyword>
<protein>
    <submittedName>
        <fullName evidence="2">Uncharacterized protein</fullName>
    </submittedName>
</protein>
<reference evidence="2 3" key="1">
    <citation type="submission" date="2020-10" db="EMBL/GenBank/DDBJ databases">
        <authorList>
            <person name="Kazantseva O.A."/>
            <person name="Piligrimova E.G."/>
            <person name="Shadrin A.M."/>
        </authorList>
    </citation>
    <scope>NUCLEOTIDE SEQUENCE [LARGE SCALE GENOMIC DNA]</scope>
</reference>
<accession>A0A7U3NKI4</accession>
<evidence type="ECO:0000313" key="3">
    <source>
        <dbReference type="Proteomes" id="UP000594029"/>
    </source>
</evidence>
<keyword evidence="3" id="KW-1185">Reference proteome</keyword>
<dbReference type="Proteomes" id="UP000594029">
    <property type="component" value="Segment"/>
</dbReference>
<gene>
    <name evidence="2" type="ORF">Kirov_104</name>
</gene>
<evidence type="ECO:0000256" key="1">
    <source>
        <dbReference type="SAM" id="Phobius"/>
    </source>
</evidence>
<keyword evidence="1" id="KW-1133">Transmembrane helix</keyword>
<organism evidence="2 3">
    <name type="scientific">Bacillus phage Kirov</name>
    <dbReference type="NCBI Taxonomy" id="2783539"/>
    <lineage>
        <taxon>Viruses</taxon>
        <taxon>Duplodnaviria</taxon>
        <taxon>Heunggongvirae</taxon>
        <taxon>Uroviricota</taxon>
        <taxon>Caudoviricetes</taxon>
        <taxon>Andregratiavirinae</taxon>
        <taxon>Kirovvirus</taxon>
        <taxon>Kirovvirus kirov</taxon>
    </lineage>
</organism>
<dbReference type="EMBL" id="MW084976">
    <property type="protein sequence ID" value="QOV08303.1"/>
    <property type="molecule type" value="Genomic_DNA"/>
</dbReference>
<keyword evidence="1" id="KW-0812">Transmembrane</keyword>
<feature type="transmembrane region" description="Helical" evidence="1">
    <location>
        <begin position="7"/>
        <end position="24"/>
    </location>
</feature>
<proteinExistence type="predicted"/>